<evidence type="ECO:0008006" key="13">
    <source>
        <dbReference type="Google" id="ProtNLM"/>
    </source>
</evidence>
<gene>
    <name evidence="11" type="ORF">ODALV1_LOCUS6197</name>
</gene>
<dbReference type="EMBL" id="CAXLJM020000019">
    <property type="protein sequence ID" value="CAL8085698.1"/>
    <property type="molecule type" value="Genomic_DNA"/>
</dbReference>
<evidence type="ECO:0000256" key="7">
    <source>
        <dbReference type="SAM" id="Phobius"/>
    </source>
</evidence>
<proteinExistence type="inferred from homology"/>
<evidence type="ECO:0000259" key="9">
    <source>
        <dbReference type="Pfam" id="PF07662"/>
    </source>
</evidence>
<dbReference type="InterPro" id="IPR002668">
    <property type="entry name" value="CNT_N_dom"/>
</dbReference>
<evidence type="ECO:0000256" key="6">
    <source>
        <dbReference type="ARBA" id="ARBA00023136"/>
    </source>
</evidence>
<comment type="subcellular location">
    <subcellularLocation>
        <location evidence="1">Cell membrane</location>
        <topology evidence="1">Multi-pass membrane protein</topology>
    </subcellularLocation>
</comment>
<evidence type="ECO:0000256" key="1">
    <source>
        <dbReference type="ARBA" id="ARBA00004651"/>
    </source>
</evidence>
<protein>
    <recommendedName>
        <fullName evidence="13">Sodium/nucleoside cotransporter</fullName>
    </recommendedName>
</protein>
<evidence type="ECO:0000313" key="12">
    <source>
        <dbReference type="Proteomes" id="UP001642540"/>
    </source>
</evidence>
<sequence length="607" mass="66490">MGKPSAKDDISLPDSTSFKDDVEAEFHNNGIDIQITRLGLGEETGETDLQLGALKNAVSETTFFDKLDNTVGADVTPRPQFNELDFDINSLNPINRFLTQAHISVQKFLEDLKRRRVVKWIGFLLLFIIYNTFLTYAILYKQRRDLEGSWCDGHGLLVICTVLAYSSILYFKLLKPSLSKWIMAAPLQQSSWKSWNSGTFGTVSKIWTRWYIKLIMFLMMTSVILILIVVDALNDKQPLRITSLGGVAGILLIGLICSNNPGRVKWRPVLGGLVAQFILGIVALKWDAGRYFLECFSHKVNTFLKFSFVGANTVFGHLSSGSMTISNSTYLPIVNQTLVFDPVFMFGPLSVIYFLAFTVGILYHIGAMTWITAKVGGAIQKLIGTTAAESMNAAASIFLGLTEAPLIIKPFLIDMTNSELHSVMALGYATVAGEAMALYISLGVNASSVLAASVMAAPAGLAMSKLVYPETQKSRTCFKDIKSYELKTEGTALGAGTRAAGDAFMLIAQIVANLIAVIAFVAFFNTILDWLGGLVGRSDWSFEFILSKLLYWVALCIGVDPEDAEDVGLLLGLKTVVNELVAYQKMRTMNSLTVSEGALISVNDHVA</sequence>
<keyword evidence="6 7" id="KW-0472">Membrane</keyword>
<feature type="domain" description="Concentrative nucleoside transporter C-terminal" evidence="9">
    <location>
        <begin position="449"/>
        <end position="591"/>
    </location>
</feature>
<dbReference type="PANTHER" id="PTHR10590:SF4">
    <property type="entry name" value="SOLUTE CARRIER FAMILY 28 MEMBER 3"/>
    <property type="match status" value="1"/>
</dbReference>
<accession>A0ABP1Q7T4</accession>
<dbReference type="InterPro" id="IPR011642">
    <property type="entry name" value="Gate_dom"/>
</dbReference>
<dbReference type="Pfam" id="PF07662">
    <property type="entry name" value="Nucleos_tra2_C"/>
    <property type="match status" value="1"/>
</dbReference>
<keyword evidence="3" id="KW-1003">Cell membrane</keyword>
<feature type="transmembrane region" description="Helical" evidence="7">
    <location>
        <begin position="214"/>
        <end position="233"/>
    </location>
</feature>
<dbReference type="PANTHER" id="PTHR10590">
    <property type="entry name" value="SODIUM/NUCLEOSIDE COTRANSPORTER"/>
    <property type="match status" value="1"/>
</dbReference>
<evidence type="ECO:0000259" key="8">
    <source>
        <dbReference type="Pfam" id="PF01773"/>
    </source>
</evidence>
<dbReference type="Pfam" id="PF01773">
    <property type="entry name" value="Nucleos_tra2_N"/>
    <property type="match status" value="1"/>
</dbReference>
<evidence type="ECO:0000256" key="2">
    <source>
        <dbReference type="ARBA" id="ARBA00009033"/>
    </source>
</evidence>
<evidence type="ECO:0000256" key="5">
    <source>
        <dbReference type="ARBA" id="ARBA00022989"/>
    </source>
</evidence>
<feature type="transmembrane region" description="Helical" evidence="7">
    <location>
        <begin position="351"/>
        <end position="373"/>
    </location>
</feature>
<feature type="domain" description="Concentrative nucleoside transporter N-terminal" evidence="8">
    <location>
        <begin position="246"/>
        <end position="318"/>
    </location>
</feature>
<evidence type="ECO:0000259" key="10">
    <source>
        <dbReference type="Pfam" id="PF07670"/>
    </source>
</evidence>
<feature type="transmembrane region" description="Helical" evidence="7">
    <location>
        <begin position="154"/>
        <end position="173"/>
    </location>
</feature>
<feature type="transmembrane region" description="Helical" evidence="7">
    <location>
        <begin position="239"/>
        <end position="257"/>
    </location>
</feature>
<evidence type="ECO:0000256" key="3">
    <source>
        <dbReference type="ARBA" id="ARBA00022475"/>
    </source>
</evidence>
<keyword evidence="5 7" id="KW-1133">Transmembrane helix</keyword>
<evidence type="ECO:0000256" key="4">
    <source>
        <dbReference type="ARBA" id="ARBA00022692"/>
    </source>
</evidence>
<reference evidence="11 12" key="1">
    <citation type="submission" date="2024-08" db="EMBL/GenBank/DDBJ databases">
        <authorList>
            <person name="Cucini C."/>
            <person name="Frati F."/>
        </authorList>
    </citation>
    <scope>NUCLEOTIDE SEQUENCE [LARGE SCALE GENOMIC DNA]</scope>
</reference>
<feature type="transmembrane region" description="Helical" evidence="7">
    <location>
        <begin position="117"/>
        <end position="139"/>
    </location>
</feature>
<dbReference type="Proteomes" id="UP001642540">
    <property type="component" value="Unassembled WGS sequence"/>
</dbReference>
<keyword evidence="12" id="KW-1185">Reference proteome</keyword>
<comment type="caution">
    <text evidence="11">The sequence shown here is derived from an EMBL/GenBank/DDBJ whole genome shotgun (WGS) entry which is preliminary data.</text>
</comment>
<dbReference type="InterPro" id="IPR008276">
    <property type="entry name" value="C_nuclsd_transpt"/>
</dbReference>
<comment type="similarity">
    <text evidence="2">Belongs to the concentrative nucleoside transporter (CNT) (TC 2.A.41) family.</text>
</comment>
<keyword evidence="4 7" id="KW-0812">Transmembrane</keyword>
<feature type="domain" description="Nucleoside transporter/FeoB GTPase Gate" evidence="10">
    <location>
        <begin position="349"/>
        <end position="442"/>
    </location>
</feature>
<name>A0ABP1Q7T4_9HEXA</name>
<organism evidence="11 12">
    <name type="scientific">Orchesella dallaii</name>
    <dbReference type="NCBI Taxonomy" id="48710"/>
    <lineage>
        <taxon>Eukaryota</taxon>
        <taxon>Metazoa</taxon>
        <taxon>Ecdysozoa</taxon>
        <taxon>Arthropoda</taxon>
        <taxon>Hexapoda</taxon>
        <taxon>Collembola</taxon>
        <taxon>Entomobryomorpha</taxon>
        <taxon>Entomobryoidea</taxon>
        <taxon>Orchesellidae</taxon>
        <taxon>Orchesellinae</taxon>
        <taxon>Orchesella</taxon>
    </lineage>
</organism>
<dbReference type="Pfam" id="PF07670">
    <property type="entry name" value="Gate"/>
    <property type="match status" value="1"/>
</dbReference>
<feature type="transmembrane region" description="Helical" evidence="7">
    <location>
        <begin position="269"/>
        <end position="286"/>
    </location>
</feature>
<feature type="transmembrane region" description="Helical" evidence="7">
    <location>
        <begin position="503"/>
        <end position="528"/>
    </location>
</feature>
<dbReference type="InterPro" id="IPR011657">
    <property type="entry name" value="CNT_C_dom"/>
</dbReference>
<evidence type="ECO:0000313" key="11">
    <source>
        <dbReference type="EMBL" id="CAL8085698.1"/>
    </source>
</evidence>